<comment type="caution">
    <text evidence="3">The sequence shown here is derived from an EMBL/GenBank/DDBJ whole genome shotgun (WGS) entry which is preliminary data.</text>
</comment>
<dbReference type="PROSITE" id="PS51257">
    <property type="entry name" value="PROKAR_LIPOPROTEIN"/>
    <property type="match status" value="1"/>
</dbReference>
<evidence type="ECO:0000256" key="1">
    <source>
        <dbReference type="SAM" id="MobiDB-lite"/>
    </source>
</evidence>
<feature type="chain" id="PRO_5031558920" description="Lipid/polyisoprenoid-binding YceI-like domain-containing protein" evidence="2">
    <location>
        <begin position="25"/>
        <end position="192"/>
    </location>
</feature>
<dbReference type="AlphaFoldDB" id="A0A7X5YPK3"/>
<protein>
    <recommendedName>
        <fullName evidence="5">Lipid/polyisoprenoid-binding YceI-like domain-containing protein</fullName>
    </recommendedName>
</protein>
<evidence type="ECO:0000313" key="3">
    <source>
        <dbReference type="EMBL" id="NJC42504.1"/>
    </source>
</evidence>
<keyword evidence="2" id="KW-0732">Signal</keyword>
<evidence type="ECO:0000313" key="4">
    <source>
        <dbReference type="Proteomes" id="UP000587415"/>
    </source>
</evidence>
<sequence>MHIRHLTVAAVFAALALASCDKPAEPGPSATGGTEAPATPAPGFAHAMTSDMSGYYMPVGDVAVGKWRLNHLFVGQSTDFQSWEGGSRSATFAPVMLQFDDATSPMVETELGETRSVTARVLPTSYAVSDTAVAFSGQSAELGRVTFEGRLDPGALATAKRNLGGDGVVMTGRLRVGDQTVEGVRMTWWMGD</sequence>
<dbReference type="EMBL" id="JAATJM010000002">
    <property type="protein sequence ID" value="NJC42504.1"/>
    <property type="molecule type" value="Genomic_DNA"/>
</dbReference>
<evidence type="ECO:0008006" key="5">
    <source>
        <dbReference type="Google" id="ProtNLM"/>
    </source>
</evidence>
<feature type="region of interest" description="Disordered" evidence="1">
    <location>
        <begin position="23"/>
        <end position="42"/>
    </location>
</feature>
<evidence type="ECO:0000256" key="2">
    <source>
        <dbReference type="SAM" id="SignalP"/>
    </source>
</evidence>
<name>A0A7X5YPK3_9CAUL</name>
<proteinExistence type="predicted"/>
<reference evidence="3 4" key="1">
    <citation type="submission" date="2020-03" db="EMBL/GenBank/DDBJ databases">
        <title>Genomic Encyclopedia of Type Strains, Phase IV (KMG-IV): sequencing the most valuable type-strain genomes for metagenomic binning, comparative biology and taxonomic classification.</title>
        <authorList>
            <person name="Goeker M."/>
        </authorList>
    </citation>
    <scope>NUCLEOTIDE SEQUENCE [LARGE SCALE GENOMIC DNA]</scope>
    <source>
        <strain evidence="3 4">DSM 4736</strain>
    </source>
</reference>
<gene>
    <name evidence="3" type="ORF">GGQ87_002799</name>
</gene>
<feature type="compositionally biased region" description="Low complexity" evidence="1">
    <location>
        <begin position="27"/>
        <end position="42"/>
    </location>
</feature>
<feature type="signal peptide" evidence="2">
    <location>
        <begin position="1"/>
        <end position="24"/>
    </location>
</feature>
<dbReference type="RefSeq" id="WP_209282568.1">
    <property type="nucleotide sequence ID" value="NZ_JAATJM010000002.1"/>
</dbReference>
<organism evidence="3 4">
    <name type="scientific">Brevundimonas alba</name>
    <dbReference type="NCBI Taxonomy" id="74314"/>
    <lineage>
        <taxon>Bacteria</taxon>
        <taxon>Pseudomonadati</taxon>
        <taxon>Pseudomonadota</taxon>
        <taxon>Alphaproteobacteria</taxon>
        <taxon>Caulobacterales</taxon>
        <taxon>Caulobacteraceae</taxon>
        <taxon>Brevundimonas</taxon>
    </lineage>
</organism>
<dbReference type="Proteomes" id="UP000587415">
    <property type="component" value="Unassembled WGS sequence"/>
</dbReference>
<keyword evidence="4" id="KW-1185">Reference proteome</keyword>
<accession>A0A7X5YPK3</accession>